<dbReference type="EMBL" id="JBBPDW010000021">
    <property type="protein sequence ID" value="KAK7543270.1"/>
    <property type="molecule type" value="Genomic_DNA"/>
</dbReference>
<gene>
    <name evidence="2" type="ORF">IWX46DRAFT_158545</name>
</gene>
<feature type="compositionally biased region" description="Basic and acidic residues" evidence="1">
    <location>
        <begin position="413"/>
        <end position="430"/>
    </location>
</feature>
<protein>
    <submittedName>
        <fullName evidence="2">Uncharacterized protein</fullName>
    </submittedName>
</protein>
<feature type="compositionally biased region" description="Basic and acidic residues" evidence="1">
    <location>
        <begin position="654"/>
        <end position="678"/>
    </location>
</feature>
<feature type="region of interest" description="Disordered" evidence="1">
    <location>
        <begin position="107"/>
        <end position="246"/>
    </location>
</feature>
<proteinExistence type="predicted"/>
<name>A0ABR1M6J8_9PEZI</name>
<organism evidence="2 3">
    <name type="scientific">Phyllosticta citricarpa</name>
    <dbReference type="NCBI Taxonomy" id="55181"/>
    <lineage>
        <taxon>Eukaryota</taxon>
        <taxon>Fungi</taxon>
        <taxon>Dikarya</taxon>
        <taxon>Ascomycota</taxon>
        <taxon>Pezizomycotina</taxon>
        <taxon>Dothideomycetes</taxon>
        <taxon>Dothideomycetes incertae sedis</taxon>
        <taxon>Botryosphaeriales</taxon>
        <taxon>Phyllostictaceae</taxon>
        <taxon>Phyllosticta</taxon>
    </lineage>
</organism>
<evidence type="ECO:0000256" key="1">
    <source>
        <dbReference type="SAM" id="MobiDB-lite"/>
    </source>
</evidence>
<feature type="compositionally biased region" description="Polar residues" evidence="1">
    <location>
        <begin position="579"/>
        <end position="600"/>
    </location>
</feature>
<comment type="caution">
    <text evidence="2">The sequence shown here is derived from an EMBL/GenBank/DDBJ whole genome shotgun (WGS) entry which is preliminary data.</text>
</comment>
<sequence>MILPRCAAKRLQQATATPLPLPFHDVASTSAIINLDNKAPHSQLFSGGDAMSLASQAMASRDGLVVRHRRHSLSPPSSTTSFEYMPPGSRDFQQMLTTFCNKSITDLLPPETSLTDPEQNQCDSRQGRRSTSPATEFSPVTFECQDVVGQMLPPNKTTKTYSRKKKNASVSDRSHEESHSGDEASNEARGAPTLKRKRPAAKPTKRRLPTTRQLTLIPSSVFQETDTDPDADDEHLTPTNDPIEDAHSTAREKPLGACGANKAKARKMTLTLLEKQFRPSKPTKLTADLSAFKIPKAQQKSAISVGDGFAPSEMSLPAKTKRPRRDRRLYFQGARTLKIVAGPLPAPHPLEANGARQSCNPMTIQPRQIFSAESDGPFNTPTTSERLQPSPTPSQHSRELNQKFMTASLLPRTQREVNDRTKSDYQHDKMSMGSPSPGPYYEDAQSREYEERYAEIMGIVPEDDHEFSDVENMQPQSVANKSIGRNENERNEMLAESDTQQEPEDVLFNHLDSSCPGQKARMESSGLWMEVNEDIEGSPTAPNRRLGDESQLFGRNGQQHRSASNERPAYVDPIELDFRTSSRALKGGQPNNWETHSDSTGPKAAFSSHGNHIPPVKKSPAWQKEHKAKSPDPMGTRRRSRYAHPLVVPRHRVFREDAQVSDDRKAKDGFGSDLEGAIRKPSHDVGAEFRYSTRLPSLSFNPPFLR</sequence>
<reference evidence="2 3" key="1">
    <citation type="submission" date="2024-04" db="EMBL/GenBank/DDBJ databases">
        <title>Phyllosticta paracitricarpa is synonymous to the EU quarantine fungus P. citricarpa based on phylogenomic analyses.</title>
        <authorList>
            <consortium name="Lawrence Berkeley National Laboratory"/>
            <person name="Van Ingen-Buijs V.A."/>
            <person name="Van Westerhoven A.C."/>
            <person name="Haridas S."/>
            <person name="Skiadas P."/>
            <person name="Martin F."/>
            <person name="Groenewald J.Z."/>
            <person name="Crous P.W."/>
            <person name="Seidl M.F."/>
        </authorList>
    </citation>
    <scope>NUCLEOTIDE SEQUENCE [LARGE SCALE GENOMIC DNA]</scope>
    <source>
        <strain evidence="2 3">CBS 122670</strain>
    </source>
</reference>
<feature type="compositionally biased region" description="Polar residues" evidence="1">
    <location>
        <begin position="377"/>
        <end position="395"/>
    </location>
</feature>
<feature type="compositionally biased region" description="Polar residues" evidence="1">
    <location>
        <begin position="112"/>
        <end position="135"/>
    </location>
</feature>
<keyword evidence="3" id="KW-1185">Reference proteome</keyword>
<evidence type="ECO:0000313" key="3">
    <source>
        <dbReference type="Proteomes" id="UP001365128"/>
    </source>
</evidence>
<feature type="region of interest" description="Disordered" evidence="1">
    <location>
        <begin position="535"/>
        <end position="678"/>
    </location>
</feature>
<feature type="compositionally biased region" description="Basic residues" evidence="1">
    <location>
        <begin position="194"/>
        <end position="209"/>
    </location>
</feature>
<feature type="compositionally biased region" description="Basic and acidic residues" evidence="1">
    <location>
        <begin position="172"/>
        <end position="182"/>
    </location>
</feature>
<accession>A0ABR1M6J8</accession>
<feature type="compositionally biased region" description="Polar residues" evidence="1">
    <location>
        <begin position="210"/>
        <end position="224"/>
    </location>
</feature>
<evidence type="ECO:0000313" key="2">
    <source>
        <dbReference type="EMBL" id="KAK7543270.1"/>
    </source>
</evidence>
<dbReference type="Proteomes" id="UP001365128">
    <property type="component" value="Unassembled WGS sequence"/>
</dbReference>
<feature type="region of interest" description="Disordered" evidence="1">
    <location>
        <begin position="372"/>
        <end position="442"/>
    </location>
</feature>